<comment type="caution">
    <text evidence="9">The sequence shown here is derived from an EMBL/GenBank/DDBJ whole genome shotgun (WGS) entry which is preliminary data.</text>
</comment>
<evidence type="ECO:0000256" key="3">
    <source>
        <dbReference type="ARBA" id="ARBA00022475"/>
    </source>
</evidence>
<keyword evidence="6 7" id="KW-0472">Membrane</keyword>
<feature type="transmembrane region" description="Helical" evidence="7">
    <location>
        <begin position="93"/>
        <end position="113"/>
    </location>
</feature>
<evidence type="ECO:0000256" key="2">
    <source>
        <dbReference type="ARBA" id="ARBA00022448"/>
    </source>
</evidence>
<comment type="subcellular location">
    <subcellularLocation>
        <location evidence="1 7">Cell membrane</location>
        <topology evidence="1 7">Multi-pass membrane protein</topology>
    </subcellularLocation>
</comment>
<organism evidence="9 10">
    <name type="scientific">Rhodopseudomonas julia</name>
    <dbReference type="NCBI Taxonomy" id="200617"/>
    <lineage>
        <taxon>Bacteria</taxon>
        <taxon>Pseudomonadati</taxon>
        <taxon>Pseudomonadota</taxon>
        <taxon>Alphaproteobacteria</taxon>
        <taxon>Hyphomicrobiales</taxon>
        <taxon>Nitrobacteraceae</taxon>
        <taxon>Rhodopseudomonas</taxon>
    </lineage>
</organism>
<keyword evidence="10" id="KW-1185">Reference proteome</keyword>
<feature type="domain" description="ABC transmembrane type-1" evidence="8">
    <location>
        <begin position="56"/>
        <end position="270"/>
    </location>
</feature>
<feature type="transmembrane region" description="Helical" evidence="7">
    <location>
        <begin position="256"/>
        <end position="274"/>
    </location>
</feature>
<dbReference type="RefSeq" id="WP_307155658.1">
    <property type="nucleotide sequence ID" value="NZ_JAUSUK010000002.1"/>
</dbReference>
<evidence type="ECO:0000259" key="8">
    <source>
        <dbReference type="PROSITE" id="PS50928"/>
    </source>
</evidence>
<keyword evidence="2 7" id="KW-0813">Transport</keyword>
<dbReference type="Gene3D" id="1.10.3720.10">
    <property type="entry name" value="MetI-like"/>
    <property type="match status" value="1"/>
</dbReference>
<comment type="similarity">
    <text evidence="7">Belongs to the binding-protein-dependent transport system permease family.</text>
</comment>
<evidence type="ECO:0000256" key="6">
    <source>
        <dbReference type="ARBA" id="ARBA00023136"/>
    </source>
</evidence>
<evidence type="ECO:0000256" key="7">
    <source>
        <dbReference type="RuleBase" id="RU363032"/>
    </source>
</evidence>
<evidence type="ECO:0000256" key="1">
    <source>
        <dbReference type="ARBA" id="ARBA00004651"/>
    </source>
</evidence>
<keyword evidence="4 7" id="KW-0812">Transmembrane</keyword>
<dbReference type="SUPFAM" id="SSF161098">
    <property type="entry name" value="MetI-like"/>
    <property type="match status" value="1"/>
</dbReference>
<dbReference type="CDD" id="cd06261">
    <property type="entry name" value="TM_PBP2"/>
    <property type="match status" value="1"/>
</dbReference>
<sequence>MIAPLAVGVLIIVGWPFLDTIWMSFTSAHLTQYTGDWVGLDNYIRAFRSPQVRGALATTIFFVALTVSLELVLGVLVALLLDQPLYGRRFFRALLILPWALPTVVNAMSWRLIYNPDFGGLNAFLTQIGLLDSYQSWLGSPATAIYAIAVADIWKTVPLVAMITLAALQGVPREQLEAAHIDGASPWSRFKTVTMPAIVGPLMVAAVLRTIEGVKVFDIVWVMTRGGPANSTKTMSIQVYQEAFSNFRAGSGASQGLLIVLVSLILINVYVALLRRQGAQ</sequence>
<accession>A0ABU0CB14</accession>
<dbReference type="PANTHER" id="PTHR43005">
    <property type="entry name" value="BLR7065 PROTEIN"/>
    <property type="match status" value="1"/>
</dbReference>
<evidence type="ECO:0000313" key="10">
    <source>
        <dbReference type="Proteomes" id="UP001230253"/>
    </source>
</evidence>
<reference evidence="9 10" key="1">
    <citation type="submission" date="2023-07" db="EMBL/GenBank/DDBJ databases">
        <title>Genomic Encyclopedia of Type Strains, Phase IV (KMG-IV): sequencing the most valuable type-strain genomes for metagenomic binning, comparative biology and taxonomic classification.</title>
        <authorList>
            <person name="Goeker M."/>
        </authorList>
    </citation>
    <scope>NUCLEOTIDE SEQUENCE [LARGE SCALE GENOMIC DNA]</scope>
    <source>
        <strain evidence="9 10">DSM 11549</strain>
    </source>
</reference>
<protein>
    <submittedName>
        <fullName evidence="9">Multiple sugar transport system permease protein</fullName>
    </submittedName>
</protein>
<dbReference type="PROSITE" id="PS50928">
    <property type="entry name" value="ABC_TM1"/>
    <property type="match status" value="1"/>
</dbReference>
<dbReference type="InterPro" id="IPR035906">
    <property type="entry name" value="MetI-like_sf"/>
</dbReference>
<dbReference type="InterPro" id="IPR000515">
    <property type="entry name" value="MetI-like"/>
</dbReference>
<gene>
    <name evidence="9" type="ORF">J2R99_003533</name>
</gene>
<keyword evidence="9" id="KW-0762">Sugar transport</keyword>
<dbReference type="EMBL" id="JAUSUK010000002">
    <property type="protein sequence ID" value="MDQ0327664.1"/>
    <property type="molecule type" value="Genomic_DNA"/>
</dbReference>
<name>A0ABU0CB14_9BRAD</name>
<evidence type="ECO:0000313" key="9">
    <source>
        <dbReference type="EMBL" id="MDQ0327664.1"/>
    </source>
</evidence>
<dbReference type="PANTHER" id="PTHR43005:SF1">
    <property type="entry name" value="SPERMIDINE_PUTRESCINE TRANSPORT SYSTEM PERMEASE PROTEIN"/>
    <property type="match status" value="1"/>
</dbReference>
<evidence type="ECO:0000256" key="4">
    <source>
        <dbReference type="ARBA" id="ARBA00022692"/>
    </source>
</evidence>
<dbReference type="Pfam" id="PF00528">
    <property type="entry name" value="BPD_transp_1"/>
    <property type="match status" value="1"/>
</dbReference>
<keyword evidence="3" id="KW-1003">Cell membrane</keyword>
<proteinExistence type="inferred from homology"/>
<keyword evidence="5 7" id="KW-1133">Transmembrane helix</keyword>
<feature type="transmembrane region" description="Helical" evidence="7">
    <location>
        <begin position="54"/>
        <end position="81"/>
    </location>
</feature>
<evidence type="ECO:0000256" key="5">
    <source>
        <dbReference type="ARBA" id="ARBA00022989"/>
    </source>
</evidence>
<dbReference type="Proteomes" id="UP001230253">
    <property type="component" value="Unassembled WGS sequence"/>
</dbReference>